<keyword evidence="2" id="KW-1185">Reference proteome</keyword>
<name>A0A089LEL2_PAEBO</name>
<dbReference type="KEGG" id="pbd:PBOR_21875"/>
<protein>
    <submittedName>
        <fullName evidence="1">Uncharacterized protein</fullName>
    </submittedName>
</protein>
<evidence type="ECO:0000313" key="2">
    <source>
        <dbReference type="Proteomes" id="UP000029518"/>
    </source>
</evidence>
<gene>
    <name evidence="1" type="ORF">PBOR_21875</name>
</gene>
<dbReference type="EMBL" id="CP009285">
    <property type="protein sequence ID" value="AIQ59297.1"/>
    <property type="molecule type" value="Genomic_DNA"/>
</dbReference>
<dbReference type="HOGENOM" id="CLU_116653_0_0_9"/>
<reference evidence="1" key="1">
    <citation type="submission" date="2014-08" db="EMBL/GenBank/DDBJ databases">
        <title>Comparative genomics of the Paenibacillus odorifer group.</title>
        <authorList>
            <person name="den Bakker H.C."/>
            <person name="Tsai Y.-C.Y.-C."/>
            <person name="Martin N."/>
            <person name="Korlach J."/>
            <person name="Wiedmann M."/>
        </authorList>
    </citation>
    <scope>NUCLEOTIDE SEQUENCE [LARGE SCALE GENOMIC DNA]</scope>
    <source>
        <strain evidence="1">DSM 13188</strain>
    </source>
</reference>
<proteinExistence type="predicted"/>
<dbReference type="AlphaFoldDB" id="A0A089LEL2"/>
<sequence length="205" mass="24873">MILLDVREVRVMNQINAERYLYNFVKNEQDELSIFNFEQWVYEHDELEDIFGKKEYLELISRDYKDKFAYHETEKQIRRLVHFGLFEQERITNILNDLLTNEDKSEQLETLEILYEEYCSGYNFLRYITLSYILTSDEHKEIIKVNQSKFESYIEGIKKEAVRLLGFLRRNEILINEEYEYTDYRAEKDQIELHSINEMLGANGT</sequence>
<accession>A0A089LEL2</accession>
<evidence type="ECO:0000313" key="1">
    <source>
        <dbReference type="EMBL" id="AIQ59297.1"/>
    </source>
</evidence>
<dbReference type="Proteomes" id="UP000029518">
    <property type="component" value="Chromosome"/>
</dbReference>
<organism evidence="1 2">
    <name type="scientific">Paenibacillus borealis</name>
    <dbReference type="NCBI Taxonomy" id="160799"/>
    <lineage>
        <taxon>Bacteria</taxon>
        <taxon>Bacillati</taxon>
        <taxon>Bacillota</taxon>
        <taxon>Bacilli</taxon>
        <taxon>Bacillales</taxon>
        <taxon>Paenibacillaceae</taxon>
        <taxon>Paenibacillus</taxon>
    </lineage>
</organism>